<keyword evidence="2" id="KW-0813">Transport</keyword>
<protein>
    <submittedName>
        <fullName evidence="9">MFS transporter</fullName>
    </submittedName>
</protein>
<dbReference type="GO" id="GO:0005886">
    <property type="term" value="C:plasma membrane"/>
    <property type="evidence" value="ECO:0007669"/>
    <property type="project" value="UniProtKB-SubCell"/>
</dbReference>
<accession>A0A0B2A7G4</accession>
<name>A0A0B2A7G4_9MICO</name>
<evidence type="ECO:0000256" key="3">
    <source>
        <dbReference type="ARBA" id="ARBA00022475"/>
    </source>
</evidence>
<sequence length="475" mass="48867">MHTQPTAPKPTSGNPQSAAHPRAVLAIVLVSYFMIVLDNSIIFTGLPQIQEAMQLTPAALSWVQDAYTLVFGGLLLLGARAGDLLCRRRVFMVGLALFGLASLLVGTAQSETWIIAARAFQGVGAAIVAPSSLSLITATFAPGRERTRAVAAYGTTAGVGASVGLVVGGALASLLSWRVGFFINVPIAITMIVLASRFLAPSRIVRGRFDVLGAITSTIGMGSLVYGIVEGGDNGWSAPGTLIPLGIGVVVLGVFVLNEWRAAQPIMPLRLFASRKRSGAAATRLLFAGAGIGFFFFTTQFLQGVYKWTPLQTGIAFLPMSLLQFGVSLFVARLTRRFGNGWLVAVGIGIVLAGLIWLAQITPDTPYLVGFAGPLALFGIGQGLCFGPLTAAGISGAPAEDAGAASGLVNTAHQLGSTLGVAALTAAGAGAATLADRVADAYTGAAVMVGVALVLTLVFILPADLAARRAAINLH</sequence>
<evidence type="ECO:0000256" key="4">
    <source>
        <dbReference type="ARBA" id="ARBA00022692"/>
    </source>
</evidence>
<evidence type="ECO:0000259" key="8">
    <source>
        <dbReference type="PROSITE" id="PS50850"/>
    </source>
</evidence>
<evidence type="ECO:0000313" key="9">
    <source>
        <dbReference type="EMBL" id="KHK99040.1"/>
    </source>
</evidence>
<keyword evidence="6 7" id="KW-0472">Membrane</keyword>
<keyword evidence="4 7" id="KW-0812">Transmembrane</keyword>
<proteinExistence type="predicted"/>
<dbReference type="GO" id="GO:0022857">
    <property type="term" value="F:transmembrane transporter activity"/>
    <property type="evidence" value="ECO:0007669"/>
    <property type="project" value="InterPro"/>
</dbReference>
<comment type="caution">
    <text evidence="9">The sequence shown here is derived from an EMBL/GenBank/DDBJ whole genome shotgun (WGS) entry which is preliminary data.</text>
</comment>
<feature type="transmembrane region" description="Helical" evidence="7">
    <location>
        <begin position="281"/>
        <end position="302"/>
    </location>
</feature>
<feature type="transmembrane region" description="Helical" evidence="7">
    <location>
        <begin position="115"/>
        <end position="138"/>
    </location>
</feature>
<feature type="transmembrane region" description="Helical" evidence="7">
    <location>
        <begin position="241"/>
        <end position="260"/>
    </location>
</feature>
<dbReference type="InterPro" id="IPR036259">
    <property type="entry name" value="MFS_trans_sf"/>
</dbReference>
<dbReference type="InterPro" id="IPR011701">
    <property type="entry name" value="MFS"/>
</dbReference>
<dbReference type="SUPFAM" id="SSF103473">
    <property type="entry name" value="MFS general substrate transporter"/>
    <property type="match status" value="1"/>
</dbReference>
<feature type="transmembrane region" description="Helical" evidence="7">
    <location>
        <begin position="341"/>
        <end position="359"/>
    </location>
</feature>
<dbReference type="CDD" id="cd17321">
    <property type="entry name" value="MFS_MMR_MDR_like"/>
    <property type="match status" value="1"/>
</dbReference>
<dbReference type="STRING" id="1348253.LK09_07685"/>
<evidence type="ECO:0000256" key="5">
    <source>
        <dbReference type="ARBA" id="ARBA00022989"/>
    </source>
</evidence>
<dbReference type="EMBL" id="JTDK01000006">
    <property type="protein sequence ID" value="KHK99040.1"/>
    <property type="molecule type" value="Genomic_DNA"/>
</dbReference>
<dbReference type="Proteomes" id="UP000031030">
    <property type="component" value="Unassembled WGS sequence"/>
</dbReference>
<keyword evidence="10" id="KW-1185">Reference proteome</keyword>
<feature type="transmembrane region" description="Helical" evidence="7">
    <location>
        <begin position="415"/>
        <end position="435"/>
    </location>
</feature>
<keyword evidence="3" id="KW-1003">Cell membrane</keyword>
<feature type="transmembrane region" description="Helical" evidence="7">
    <location>
        <begin position="211"/>
        <end position="229"/>
    </location>
</feature>
<feature type="transmembrane region" description="Helical" evidence="7">
    <location>
        <begin position="23"/>
        <end position="46"/>
    </location>
</feature>
<evidence type="ECO:0000313" key="10">
    <source>
        <dbReference type="Proteomes" id="UP000031030"/>
    </source>
</evidence>
<feature type="transmembrane region" description="Helical" evidence="7">
    <location>
        <begin position="181"/>
        <end position="199"/>
    </location>
</feature>
<dbReference type="PANTHER" id="PTHR42718">
    <property type="entry name" value="MAJOR FACILITATOR SUPERFAMILY MULTIDRUG TRANSPORTER MFSC"/>
    <property type="match status" value="1"/>
</dbReference>
<feature type="transmembrane region" description="Helical" evidence="7">
    <location>
        <begin position="441"/>
        <end position="461"/>
    </location>
</feature>
<evidence type="ECO:0000256" key="7">
    <source>
        <dbReference type="SAM" id="Phobius"/>
    </source>
</evidence>
<evidence type="ECO:0000256" key="6">
    <source>
        <dbReference type="ARBA" id="ARBA00023136"/>
    </source>
</evidence>
<organism evidence="9 10">
    <name type="scientific">Microbacterium mangrovi</name>
    <dbReference type="NCBI Taxonomy" id="1348253"/>
    <lineage>
        <taxon>Bacteria</taxon>
        <taxon>Bacillati</taxon>
        <taxon>Actinomycetota</taxon>
        <taxon>Actinomycetes</taxon>
        <taxon>Micrococcales</taxon>
        <taxon>Microbacteriaceae</taxon>
        <taxon>Microbacterium</taxon>
    </lineage>
</organism>
<evidence type="ECO:0000256" key="1">
    <source>
        <dbReference type="ARBA" id="ARBA00004651"/>
    </source>
</evidence>
<feature type="transmembrane region" description="Helical" evidence="7">
    <location>
        <begin position="58"/>
        <end position="78"/>
    </location>
</feature>
<evidence type="ECO:0000256" key="2">
    <source>
        <dbReference type="ARBA" id="ARBA00022448"/>
    </source>
</evidence>
<feature type="transmembrane region" description="Helical" evidence="7">
    <location>
        <begin position="314"/>
        <end position="334"/>
    </location>
</feature>
<feature type="domain" description="Major facilitator superfamily (MFS) profile" evidence="8">
    <location>
        <begin position="24"/>
        <end position="464"/>
    </location>
</feature>
<feature type="transmembrane region" description="Helical" evidence="7">
    <location>
        <begin position="371"/>
        <end position="394"/>
    </location>
</feature>
<gene>
    <name evidence="9" type="ORF">LK09_07685</name>
</gene>
<feature type="transmembrane region" description="Helical" evidence="7">
    <location>
        <begin position="150"/>
        <end position="175"/>
    </location>
</feature>
<dbReference type="Pfam" id="PF07690">
    <property type="entry name" value="MFS_1"/>
    <property type="match status" value="1"/>
</dbReference>
<reference evidence="9 10" key="1">
    <citation type="submission" date="2014-11" db="EMBL/GenBank/DDBJ databases">
        <title>Genome sequence of Microbacterium mangrovi MUSC 115(T).</title>
        <authorList>
            <person name="Lee L.-H."/>
        </authorList>
    </citation>
    <scope>NUCLEOTIDE SEQUENCE [LARGE SCALE GENOMIC DNA]</scope>
    <source>
        <strain evidence="9 10">MUSC 115</strain>
    </source>
</reference>
<dbReference type="PROSITE" id="PS50850">
    <property type="entry name" value="MFS"/>
    <property type="match status" value="1"/>
</dbReference>
<feature type="transmembrane region" description="Helical" evidence="7">
    <location>
        <begin position="90"/>
        <end position="109"/>
    </location>
</feature>
<comment type="subcellular location">
    <subcellularLocation>
        <location evidence="1">Cell membrane</location>
        <topology evidence="1">Multi-pass membrane protein</topology>
    </subcellularLocation>
</comment>
<dbReference type="PANTHER" id="PTHR42718:SF46">
    <property type="entry name" value="BLR6921 PROTEIN"/>
    <property type="match status" value="1"/>
</dbReference>
<dbReference type="Gene3D" id="1.20.1720.10">
    <property type="entry name" value="Multidrug resistance protein D"/>
    <property type="match status" value="1"/>
</dbReference>
<dbReference type="Gene3D" id="1.20.1250.20">
    <property type="entry name" value="MFS general substrate transporter like domains"/>
    <property type="match status" value="1"/>
</dbReference>
<dbReference type="InterPro" id="IPR020846">
    <property type="entry name" value="MFS_dom"/>
</dbReference>
<keyword evidence="5 7" id="KW-1133">Transmembrane helix</keyword>
<dbReference type="AlphaFoldDB" id="A0A0B2A7G4"/>